<keyword evidence="3" id="KW-0645">Protease</keyword>
<dbReference type="Gene3D" id="3.30.1380.10">
    <property type="match status" value="1"/>
</dbReference>
<feature type="domain" description="Peptidoglycan binding-like" evidence="1">
    <location>
        <begin position="197"/>
        <end position="252"/>
    </location>
</feature>
<name>A0A2S6GH08_9GAMM</name>
<accession>A0A2S6GH08</accession>
<dbReference type="InterPro" id="IPR036366">
    <property type="entry name" value="PGBDSf"/>
</dbReference>
<dbReference type="InterPro" id="IPR039561">
    <property type="entry name" value="Peptidase_M15C"/>
</dbReference>
<dbReference type="Proteomes" id="UP000238071">
    <property type="component" value="Unassembled WGS sequence"/>
</dbReference>
<proteinExistence type="predicted"/>
<keyword evidence="4" id="KW-1185">Reference proteome</keyword>
<dbReference type="GO" id="GO:0004180">
    <property type="term" value="F:carboxypeptidase activity"/>
    <property type="evidence" value="ECO:0007669"/>
    <property type="project" value="UniProtKB-KW"/>
</dbReference>
<dbReference type="EMBL" id="PTIY01000026">
    <property type="protein sequence ID" value="PPK64426.1"/>
    <property type="molecule type" value="Genomic_DNA"/>
</dbReference>
<dbReference type="Gene3D" id="1.10.101.10">
    <property type="entry name" value="PGBD-like superfamily/PGBD"/>
    <property type="match status" value="1"/>
</dbReference>
<gene>
    <name evidence="3" type="ORF">B0F88_12618</name>
</gene>
<dbReference type="RefSeq" id="WP_181049955.1">
    <property type="nucleotide sequence ID" value="NZ_PTIY01000026.1"/>
</dbReference>
<feature type="domain" description="Peptidase M15C" evidence="2">
    <location>
        <begin position="105"/>
        <end position="166"/>
    </location>
</feature>
<dbReference type="AlphaFoldDB" id="A0A2S6GH08"/>
<reference evidence="3 4" key="1">
    <citation type="submission" date="2018-02" db="EMBL/GenBank/DDBJ databases">
        <title>Subsurface microbial communities from deep shales in Ohio and West Virginia, USA.</title>
        <authorList>
            <person name="Wrighton K."/>
        </authorList>
    </citation>
    <scope>NUCLEOTIDE SEQUENCE [LARGE SCALE GENOMIC DNA]</scope>
    <source>
        <strain evidence="3 4">OWC-G53F</strain>
    </source>
</reference>
<dbReference type="InterPro" id="IPR009045">
    <property type="entry name" value="Zn_M74/Hedgehog-like"/>
</dbReference>
<dbReference type="InterPro" id="IPR036365">
    <property type="entry name" value="PGBD-like_sf"/>
</dbReference>
<dbReference type="Pfam" id="PF01471">
    <property type="entry name" value="PG_binding_1"/>
    <property type="match status" value="1"/>
</dbReference>
<evidence type="ECO:0000259" key="2">
    <source>
        <dbReference type="Pfam" id="PF13539"/>
    </source>
</evidence>
<evidence type="ECO:0000313" key="4">
    <source>
        <dbReference type="Proteomes" id="UP000238071"/>
    </source>
</evidence>
<keyword evidence="3" id="KW-0121">Carboxypeptidase</keyword>
<keyword evidence="3" id="KW-0378">Hydrolase</keyword>
<dbReference type="SUPFAM" id="SSF55166">
    <property type="entry name" value="Hedgehog/DD-peptidase"/>
    <property type="match status" value="1"/>
</dbReference>
<dbReference type="InterPro" id="IPR002477">
    <property type="entry name" value="Peptidoglycan-bd-like"/>
</dbReference>
<evidence type="ECO:0000259" key="1">
    <source>
        <dbReference type="Pfam" id="PF01471"/>
    </source>
</evidence>
<dbReference type="Pfam" id="PF13539">
    <property type="entry name" value="Peptidase_M15_4"/>
    <property type="match status" value="1"/>
</dbReference>
<sequence length="254" mass="27314">MSLTSLTQAPSNINPGVQSAKLQTMLTLLGSPRSSFDVDCQPVTNATLKKLMVLEDVGPFRVTGLKPAVDDLRKIFADVKANDSELYQSLGTAGMLCCRLVRGTKTGAISNHSWGTAIDIKINDQLDRRGDNKVFTGLIRLAAFFNTHGWFWGAGFGTEDAMHFEVGDARIREFYTTGRLGGRTVSVPDAAFTIGDRGPEVRRLQERLNAFGAEMKVDGIYGPATHAAVIAFQAEKGLKPDGILGPKTAAALGL</sequence>
<comment type="caution">
    <text evidence="3">The sequence shown here is derived from an EMBL/GenBank/DDBJ whole genome shotgun (WGS) entry which is preliminary data.</text>
</comment>
<organism evidence="3 4">
    <name type="scientific">Methylobacter tundripaludum</name>
    <dbReference type="NCBI Taxonomy" id="173365"/>
    <lineage>
        <taxon>Bacteria</taxon>
        <taxon>Pseudomonadati</taxon>
        <taxon>Pseudomonadota</taxon>
        <taxon>Gammaproteobacteria</taxon>
        <taxon>Methylococcales</taxon>
        <taxon>Methylococcaceae</taxon>
        <taxon>Methylobacter</taxon>
    </lineage>
</organism>
<protein>
    <submittedName>
        <fullName evidence="3">D-alanyl-D-alanine carboxypeptidase-like protein</fullName>
    </submittedName>
</protein>
<evidence type="ECO:0000313" key="3">
    <source>
        <dbReference type="EMBL" id="PPK64426.1"/>
    </source>
</evidence>
<dbReference type="SUPFAM" id="SSF47090">
    <property type="entry name" value="PGBD-like"/>
    <property type="match status" value="1"/>
</dbReference>